<dbReference type="EMBL" id="ARYN01000032">
    <property type="protein sequence ID" value="ORL43622.1"/>
    <property type="molecule type" value="Genomic_DNA"/>
</dbReference>
<dbReference type="Proteomes" id="UP000192746">
    <property type="component" value="Unassembled WGS sequence"/>
</dbReference>
<accession>A0A1Y1SYH5</accession>
<dbReference type="STRING" id="1185767.IIF7_19951"/>
<dbReference type="AlphaFoldDB" id="A0A1Y1SYH5"/>
<dbReference type="InterPro" id="IPR014942">
    <property type="entry name" value="AbiEii"/>
</dbReference>
<name>A0A1Y1SYH5_9FLAO</name>
<dbReference type="Pfam" id="PF08843">
    <property type="entry name" value="AbiEii"/>
    <property type="match status" value="1"/>
</dbReference>
<evidence type="ECO:0000313" key="2">
    <source>
        <dbReference type="Proteomes" id="UP000192746"/>
    </source>
</evidence>
<evidence type="ECO:0008006" key="3">
    <source>
        <dbReference type="Google" id="ProtNLM"/>
    </source>
</evidence>
<feature type="non-terminal residue" evidence="1">
    <location>
        <position position="1"/>
    </location>
</feature>
<evidence type="ECO:0000313" key="1">
    <source>
        <dbReference type="EMBL" id="ORL43622.1"/>
    </source>
</evidence>
<organism evidence="1 2">
    <name type="scientific">Zunongwangia atlantica 22II14-10F7</name>
    <dbReference type="NCBI Taxonomy" id="1185767"/>
    <lineage>
        <taxon>Bacteria</taxon>
        <taxon>Pseudomonadati</taxon>
        <taxon>Bacteroidota</taxon>
        <taxon>Flavobacteriia</taxon>
        <taxon>Flavobacteriales</taxon>
        <taxon>Flavobacteriaceae</taxon>
        <taxon>Zunongwangia</taxon>
    </lineage>
</organism>
<proteinExistence type="predicted"/>
<dbReference type="RefSeq" id="WP_317041879.1">
    <property type="nucleotide sequence ID" value="NZ_ARYN01000032.1"/>
</dbReference>
<protein>
    <recommendedName>
        <fullName evidence="3">Nucleotidyl transferase AbiEii/AbiGii toxin family protein</fullName>
    </recommendedName>
</protein>
<comment type="caution">
    <text evidence="1">The sequence shown here is derived from an EMBL/GenBank/DDBJ whole genome shotgun (WGS) entry which is preliminary data.</text>
</comment>
<sequence>PRSLHVIYILITMLHYNTINEILHQSLLHLIEAEVFKDFRLVGGTALSLQIGHRISVDIDLFSDAQYGTIDFDAITDYLQQHFKYVDFLSVPPALGRSYIIGTDMDNAIKLDVFYTDPFITSPLVEDGIRMARIEEIIAMKIDVVQRGGRKKDFWDLHAMLKDYTLDQMLQLHERRYPYTHEKETILQNFVMFQNADDDFDPICLKDKYWEFIKDDLKALIENYKK</sequence>
<reference evidence="1 2" key="1">
    <citation type="submission" date="2013-04" db="EMBL/GenBank/DDBJ databases">
        <title>Zunongwangia sp. 22II14-10F7 Genome Sequencing.</title>
        <authorList>
            <person name="Lai Q."/>
            <person name="Shao Z."/>
        </authorList>
    </citation>
    <scope>NUCLEOTIDE SEQUENCE [LARGE SCALE GENOMIC DNA]</scope>
    <source>
        <strain evidence="1 2">22II14-10F7</strain>
    </source>
</reference>
<keyword evidence="2" id="KW-1185">Reference proteome</keyword>
<gene>
    <name evidence="1" type="ORF">IIF7_19951</name>
</gene>